<feature type="transmembrane region" description="Helical" evidence="1">
    <location>
        <begin position="6"/>
        <end position="25"/>
    </location>
</feature>
<accession>A0A1H6F9F7</accession>
<keyword evidence="3" id="KW-1185">Reference proteome</keyword>
<dbReference type="AlphaFoldDB" id="A0A1H6F9F7"/>
<reference evidence="2 3" key="1">
    <citation type="submission" date="2016-10" db="EMBL/GenBank/DDBJ databases">
        <authorList>
            <person name="de Groot N.N."/>
        </authorList>
    </citation>
    <scope>NUCLEOTIDE SEQUENCE [LARGE SCALE GENOMIC DNA]</scope>
    <source>
        <strain evidence="2">MBHS1</strain>
    </source>
</reference>
<dbReference type="Proteomes" id="UP000236724">
    <property type="component" value="Unassembled WGS sequence"/>
</dbReference>
<sequence length="100" mass="11770">MSILISLIPIELILIYFFRIILLNYRTVKAQIMQLELRKTLCQFIQDYTKYSEKIKKRDSTSLDKFESLIFSSVLSDPEKLPSTFDGLEQISNFIKKIKS</sequence>
<evidence type="ECO:0000313" key="3">
    <source>
        <dbReference type="Proteomes" id="UP000236724"/>
    </source>
</evidence>
<keyword evidence="1" id="KW-0812">Transmembrane</keyword>
<name>A0A1H6F9F7_9GAMM</name>
<protein>
    <submittedName>
        <fullName evidence="2">Uncharacterized protein</fullName>
    </submittedName>
</protein>
<keyword evidence="1" id="KW-1133">Transmembrane helix</keyword>
<organism evidence="2 3">
    <name type="scientific">Candidatus Venteria ishoeyi</name>
    <dbReference type="NCBI Taxonomy" id="1899563"/>
    <lineage>
        <taxon>Bacteria</taxon>
        <taxon>Pseudomonadati</taxon>
        <taxon>Pseudomonadota</taxon>
        <taxon>Gammaproteobacteria</taxon>
        <taxon>Thiotrichales</taxon>
        <taxon>Thiotrichaceae</taxon>
        <taxon>Venteria</taxon>
    </lineage>
</organism>
<evidence type="ECO:0000313" key="2">
    <source>
        <dbReference type="EMBL" id="SEH05644.1"/>
    </source>
</evidence>
<evidence type="ECO:0000256" key="1">
    <source>
        <dbReference type="SAM" id="Phobius"/>
    </source>
</evidence>
<dbReference type="EMBL" id="FMSV02000368">
    <property type="protein sequence ID" value="SEH05644.1"/>
    <property type="molecule type" value="Genomic_DNA"/>
</dbReference>
<keyword evidence="1" id="KW-0472">Membrane</keyword>
<proteinExistence type="predicted"/>
<gene>
    <name evidence="2" type="ORF">MBHS_01499</name>
</gene>